<gene>
    <name evidence="3" type="ORF">H9736_08155</name>
</gene>
<comment type="caution">
    <text evidence="3">The sequence shown here is derived from an EMBL/GenBank/DDBJ whole genome shotgun (WGS) entry which is preliminary data.</text>
</comment>
<protein>
    <submittedName>
        <fullName evidence="3">KOW domain-containing RNA-binding protein</fullName>
    </submittedName>
</protein>
<proteinExistence type="predicted"/>
<keyword evidence="2" id="KW-0687">Ribonucleoprotein</keyword>
<dbReference type="EMBL" id="DXES01000174">
    <property type="protein sequence ID" value="HIX66204.1"/>
    <property type="molecule type" value="Genomic_DNA"/>
</dbReference>
<reference evidence="3" key="1">
    <citation type="journal article" date="2021" name="PeerJ">
        <title>Extensive microbial diversity within the chicken gut microbiome revealed by metagenomics and culture.</title>
        <authorList>
            <person name="Gilroy R."/>
            <person name="Ravi A."/>
            <person name="Getino M."/>
            <person name="Pursley I."/>
            <person name="Horton D.L."/>
            <person name="Alikhan N.F."/>
            <person name="Baker D."/>
            <person name="Gharbi K."/>
            <person name="Hall N."/>
            <person name="Watson M."/>
            <person name="Adriaenssens E.M."/>
            <person name="Foster-Nyarko E."/>
            <person name="Jarju S."/>
            <person name="Secka A."/>
            <person name="Antonio M."/>
            <person name="Oren A."/>
            <person name="Chaudhuri R.R."/>
            <person name="La Ragione R."/>
            <person name="Hildebrand F."/>
            <person name="Pallen M.J."/>
        </authorList>
    </citation>
    <scope>NUCLEOTIDE SEQUENCE</scope>
    <source>
        <strain evidence="3">CHK188-5543</strain>
    </source>
</reference>
<dbReference type="CDD" id="cd06088">
    <property type="entry name" value="KOW_RPL14"/>
    <property type="match status" value="1"/>
</dbReference>
<dbReference type="AlphaFoldDB" id="A0A9D1WS26"/>
<dbReference type="GO" id="GO:1990904">
    <property type="term" value="C:ribonucleoprotein complex"/>
    <property type="evidence" value="ECO:0007669"/>
    <property type="project" value="UniProtKB-KW"/>
</dbReference>
<dbReference type="SUPFAM" id="SSF50104">
    <property type="entry name" value="Translation proteins SH3-like domain"/>
    <property type="match status" value="1"/>
</dbReference>
<dbReference type="GO" id="GO:0005840">
    <property type="term" value="C:ribosome"/>
    <property type="evidence" value="ECO:0007669"/>
    <property type="project" value="UniProtKB-KW"/>
</dbReference>
<dbReference type="InterPro" id="IPR041985">
    <property type="entry name" value="Ribosomal_eL14_KOW"/>
</dbReference>
<accession>A0A9D1WS26</accession>
<evidence type="ECO:0000256" key="1">
    <source>
        <dbReference type="ARBA" id="ARBA00022980"/>
    </source>
</evidence>
<sequence length="82" mass="8993">MQLQPGQVVCSLAGRDAQGLFVVVACGEGWAALADGKRRPLERPKRKNLRHIRKTNAVLELSGIQTNRALRRALALCASKEE</sequence>
<evidence type="ECO:0000313" key="3">
    <source>
        <dbReference type="EMBL" id="HIX66204.1"/>
    </source>
</evidence>
<dbReference type="Proteomes" id="UP000886800">
    <property type="component" value="Unassembled WGS sequence"/>
</dbReference>
<organism evidence="3 4">
    <name type="scientific">Candidatus Anaerotruncus excrementipullorum</name>
    <dbReference type="NCBI Taxonomy" id="2838465"/>
    <lineage>
        <taxon>Bacteria</taxon>
        <taxon>Bacillati</taxon>
        <taxon>Bacillota</taxon>
        <taxon>Clostridia</taxon>
        <taxon>Eubacteriales</taxon>
        <taxon>Oscillospiraceae</taxon>
        <taxon>Anaerotruncus</taxon>
    </lineage>
</organism>
<evidence type="ECO:0000313" key="4">
    <source>
        <dbReference type="Proteomes" id="UP000886800"/>
    </source>
</evidence>
<dbReference type="InterPro" id="IPR008991">
    <property type="entry name" value="Translation_prot_SH3-like_sf"/>
</dbReference>
<reference evidence="3" key="2">
    <citation type="submission" date="2021-04" db="EMBL/GenBank/DDBJ databases">
        <authorList>
            <person name="Gilroy R."/>
        </authorList>
    </citation>
    <scope>NUCLEOTIDE SEQUENCE</scope>
    <source>
        <strain evidence="3">CHK188-5543</strain>
    </source>
</reference>
<keyword evidence="1" id="KW-0689">Ribosomal protein</keyword>
<evidence type="ECO:0000256" key="2">
    <source>
        <dbReference type="ARBA" id="ARBA00023274"/>
    </source>
</evidence>
<name>A0A9D1WS26_9FIRM</name>